<protein>
    <recommendedName>
        <fullName evidence="4">YtkA-like domain-containing protein</fullName>
    </recommendedName>
</protein>
<feature type="signal peptide" evidence="1">
    <location>
        <begin position="1"/>
        <end position="18"/>
    </location>
</feature>
<keyword evidence="1" id="KW-0732">Signal</keyword>
<dbReference type="Proteomes" id="UP000680638">
    <property type="component" value="Unassembled WGS sequence"/>
</dbReference>
<dbReference type="RefSeq" id="WP_036711428.1">
    <property type="nucleotide sequence ID" value="NZ_BORW01000018.1"/>
</dbReference>
<reference evidence="2 3" key="1">
    <citation type="submission" date="2021-03" db="EMBL/GenBank/DDBJ databases">
        <title>Antimicrobial resistance genes in bacteria isolated from Japanese honey, and their potential for conferring macrolide and lincosamide resistance in the American foulbrood pathogen Paenibacillus larvae.</title>
        <authorList>
            <person name="Okamoto M."/>
            <person name="Kumagai M."/>
            <person name="Kanamori H."/>
            <person name="Takamatsu D."/>
        </authorList>
    </citation>
    <scope>NUCLEOTIDE SEQUENCE [LARGE SCALE GENOMIC DNA]</scope>
    <source>
        <strain evidence="2 3">J21TS3</strain>
    </source>
</reference>
<gene>
    <name evidence="2" type="ORF">J21TS3_32680</name>
</gene>
<accession>A0ABQ4LYV8</accession>
<organism evidence="2 3">
    <name type="scientific">Paenibacillus cookii</name>
    <dbReference type="NCBI Taxonomy" id="157839"/>
    <lineage>
        <taxon>Bacteria</taxon>
        <taxon>Bacillati</taxon>
        <taxon>Bacillota</taxon>
        <taxon>Bacilli</taxon>
        <taxon>Bacillales</taxon>
        <taxon>Paenibacillaceae</taxon>
        <taxon>Paenibacillus</taxon>
    </lineage>
</organism>
<comment type="caution">
    <text evidence="2">The sequence shown here is derived from an EMBL/GenBank/DDBJ whole genome shotgun (WGS) entry which is preliminary data.</text>
</comment>
<evidence type="ECO:0008006" key="4">
    <source>
        <dbReference type="Google" id="ProtNLM"/>
    </source>
</evidence>
<dbReference type="EMBL" id="BORW01000018">
    <property type="protein sequence ID" value="GIO68447.1"/>
    <property type="molecule type" value="Genomic_DNA"/>
</dbReference>
<evidence type="ECO:0000256" key="1">
    <source>
        <dbReference type="SAM" id="SignalP"/>
    </source>
</evidence>
<name>A0ABQ4LYV8_9BACL</name>
<sequence length="158" mass="17745">MKIMVVVAILLNLFVFQSSDPGQLPSTNTGMESKKTDMKDFTARVTVPKKLKTGKAFAVKAELLVNTEQKMTMMSRENVFVFLIKDRNGKQINSFGVHDVGKVRTLSGKETISEVYHYKIKEPGVYMISAVAEFKINKDGSIKDYKMEADPQTVEVTE</sequence>
<proteinExistence type="predicted"/>
<feature type="chain" id="PRO_5046850141" description="YtkA-like domain-containing protein" evidence="1">
    <location>
        <begin position="19"/>
        <end position="158"/>
    </location>
</feature>
<keyword evidence="3" id="KW-1185">Reference proteome</keyword>
<evidence type="ECO:0000313" key="2">
    <source>
        <dbReference type="EMBL" id="GIO68447.1"/>
    </source>
</evidence>
<evidence type="ECO:0000313" key="3">
    <source>
        <dbReference type="Proteomes" id="UP000680638"/>
    </source>
</evidence>